<feature type="transmembrane region" description="Helical" evidence="2">
    <location>
        <begin position="12"/>
        <end position="31"/>
    </location>
</feature>
<dbReference type="EMBL" id="GL883007">
    <property type="protein sequence ID" value="EGG23876.1"/>
    <property type="molecule type" value="Genomic_DNA"/>
</dbReference>
<keyword evidence="4" id="KW-1185">Reference proteome</keyword>
<dbReference type="PANTHER" id="PTHR20916">
    <property type="entry name" value="CYSTEINE AND GLYCINE-RICH PROTEIN 2 BINDING PROTEIN"/>
    <property type="match status" value="1"/>
</dbReference>
<dbReference type="OrthoDB" id="19974at2759"/>
<dbReference type="RefSeq" id="XP_004361727.1">
    <property type="nucleotide sequence ID" value="XM_004361670.1"/>
</dbReference>
<protein>
    <submittedName>
        <fullName evidence="3">Uncharacterized protein</fullName>
    </submittedName>
</protein>
<evidence type="ECO:0000313" key="4">
    <source>
        <dbReference type="Proteomes" id="UP000007797"/>
    </source>
</evidence>
<evidence type="ECO:0000256" key="1">
    <source>
        <dbReference type="SAM" id="MobiDB-lite"/>
    </source>
</evidence>
<dbReference type="AlphaFoldDB" id="F4PJV2"/>
<feature type="transmembrane region" description="Helical" evidence="2">
    <location>
        <begin position="157"/>
        <end position="178"/>
    </location>
</feature>
<accession>F4PJV2</accession>
<organism evidence="3 4">
    <name type="scientific">Cavenderia fasciculata</name>
    <name type="common">Slime mold</name>
    <name type="synonym">Dictyostelium fasciculatum</name>
    <dbReference type="NCBI Taxonomy" id="261658"/>
    <lineage>
        <taxon>Eukaryota</taxon>
        <taxon>Amoebozoa</taxon>
        <taxon>Evosea</taxon>
        <taxon>Eumycetozoa</taxon>
        <taxon>Dictyostelia</taxon>
        <taxon>Acytosteliales</taxon>
        <taxon>Cavenderiaceae</taxon>
        <taxon>Cavenderia</taxon>
    </lineage>
</organism>
<dbReference type="PANTHER" id="PTHR20916:SF12">
    <property type="entry name" value="ANCESTRAL COATOMER ELEMENT 1 SEC16_SEC31 DOMAIN-CONTAINING PROTEIN-RELATED"/>
    <property type="match status" value="1"/>
</dbReference>
<dbReference type="KEGG" id="dfa:DFA_06014"/>
<proteinExistence type="predicted"/>
<gene>
    <name evidence="3" type="ORF">DFA_06014</name>
</gene>
<feature type="compositionally biased region" description="Low complexity" evidence="1">
    <location>
        <begin position="208"/>
        <end position="217"/>
    </location>
</feature>
<sequence>MSFIFPNSSVAYTFILFSLVLALVYFGLRLVNYTYVFNSIVANNTPTTPSSVYIQGRQQQESIISTPPPMQLSSPNDNNGFFNNDNRVIIFFKSLSSSSRSNVRSFHHRLASVVFVVLLFMATTGASYRFLRNVVGMEKSQVKWIIKLHSMKFLPAWLSFIWVSLVFSVLAILFYSGVRLIIKTRRRSSPCTPSRNASSNISRRRLRNNNNNNGESNQGTPIMSGDDVISNVQSNTFVFVDTNNINNNNNNNNNNQISIDDNI</sequence>
<evidence type="ECO:0000313" key="3">
    <source>
        <dbReference type="EMBL" id="EGG23876.1"/>
    </source>
</evidence>
<keyword evidence="2" id="KW-0812">Transmembrane</keyword>
<feature type="region of interest" description="Disordered" evidence="1">
    <location>
        <begin position="188"/>
        <end position="225"/>
    </location>
</feature>
<evidence type="ECO:0000256" key="2">
    <source>
        <dbReference type="SAM" id="Phobius"/>
    </source>
</evidence>
<feature type="transmembrane region" description="Helical" evidence="2">
    <location>
        <begin position="110"/>
        <end position="131"/>
    </location>
</feature>
<keyword evidence="2" id="KW-1133">Transmembrane helix</keyword>
<dbReference type="GO" id="GO:0004402">
    <property type="term" value="F:histone acetyltransferase activity"/>
    <property type="evidence" value="ECO:0007669"/>
    <property type="project" value="TreeGrafter"/>
</dbReference>
<dbReference type="GeneID" id="14876070"/>
<name>F4PJV2_CACFS</name>
<reference evidence="4" key="1">
    <citation type="journal article" date="2011" name="Genome Res.">
        <title>Phylogeny-wide analysis of social amoeba genomes highlights ancient origins for complex intercellular communication.</title>
        <authorList>
            <person name="Heidel A.J."/>
            <person name="Lawal H.M."/>
            <person name="Felder M."/>
            <person name="Schilde C."/>
            <person name="Helps N.R."/>
            <person name="Tunggal B."/>
            <person name="Rivero F."/>
            <person name="John U."/>
            <person name="Schleicher M."/>
            <person name="Eichinger L."/>
            <person name="Platzer M."/>
            <person name="Noegel A.A."/>
            <person name="Schaap P."/>
            <person name="Gloeckner G."/>
        </authorList>
    </citation>
    <scope>NUCLEOTIDE SEQUENCE [LARGE SCALE GENOMIC DNA]</scope>
    <source>
        <strain evidence="4">SH3</strain>
    </source>
</reference>
<feature type="compositionally biased region" description="Low complexity" evidence="1">
    <location>
        <begin position="189"/>
        <end position="201"/>
    </location>
</feature>
<dbReference type="Proteomes" id="UP000007797">
    <property type="component" value="Unassembled WGS sequence"/>
</dbReference>
<keyword evidence="2" id="KW-0472">Membrane</keyword>